<protein>
    <submittedName>
        <fullName evidence="1">34391_t:CDS:1</fullName>
    </submittedName>
</protein>
<evidence type="ECO:0000313" key="1">
    <source>
        <dbReference type="EMBL" id="CAG8829658.1"/>
    </source>
</evidence>
<feature type="non-terminal residue" evidence="1">
    <location>
        <position position="52"/>
    </location>
</feature>
<organism evidence="1 2">
    <name type="scientific">Racocetra persica</name>
    <dbReference type="NCBI Taxonomy" id="160502"/>
    <lineage>
        <taxon>Eukaryota</taxon>
        <taxon>Fungi</taxon>
        <taxon>Fungi incertae sedis</taxon>
        <taxon>Mucoromycota</taxon>
        <taxon>Glomeromycotina</taxon>
        <taxon>Glomeromycetes</taxon>
        <taxon>Diversisporales</taxon>
        <taxon>Gigasporaceae</taxon>
        <taxon>Racocetra</taxon>
    </lineage>
</organism>
<dbReference type="Proteomes" id="UP000789920">
    <property type="component" value="Unassembled WGS sequence"/>
</dbReference>
<reference evidence="1" key="1">
    <citation type="submission" date="2021-06" db="EMBL/GenBank/DDBJ databases">
        <authorList>
            <person name="Kallberg Y."/>
            <person name="Tangrot J."/>
            <person name="Rosling A."/>
        </authorList>
    </citation>
    <scope>NUCLEOTIDE SEQUENCE</scope>
    <source>
        <strain evidence="1">MA461A</strain>
    </source>
</reference>
<keyword evidence="2" id="KW-1185">Reference proteome</keyword>
<accession>A0ACA9S844</accession>
<proteinExistence type="predicted"/>
<comment type="caution">
    <text evidence="1">The sequence shown here is derived from an EMBL/GenBank/DDBJ whole genome shotgun (WGS) entry which is preliminary data.</text>
</comment>
<name>A0ACA9S844_9GLOM</name>
<gene>
    <name evidence="1" type="ORF">RPERSI_LOCUS27557</name>
</gene>
<sequence length="52" mass="5924">MSENIENVRPKILKILSGSGELDRIQEIINTLSADKKNLEKEIEFLKSNNPL</sequence>
<evidence type="ECO:0000313" key="2">
    <source>
        <dbReference type="Proteomes" id="UP000789920"/>
    </source>
</evidence>
<dbReference type="EMBL" id="CAJVQC010097663">
    <property type="protein sequence ID" value="CAG8829658.1"/>
    <property type="molecule type" value="Genomic_DNA"/>
</dbReference>